<keyword evidence="6 13" id="KW-0479">Metal-binding</keyword>
<dbReference type="PROSITE" id="PS00086">
    <property type="entry name" value="CYTOCHROME_P450"/>
    <property type="match status" value="1"/>
</dbReference>
<dbReference type="GO" id="GO:0005789">
    <property type="term" value="C:endoplasmic reticulum membrane"/>
    <property type="evidence" value="ECO:0007669"/>
    <property type="project" value="UniProtKB-SubCell"/>
</dbReference>
<evidence type="ECO:0000313" key="16">
    <source>
        <dbReference type="Proteomes" id="UP001152888"/>
    </source>
</evidence>
<evidence type="ECO:0000256" key="7">
    <source>
        <dbReference type="ARBA" id="ARBA00022824"/>
    </source>
</evidence>
<keyword evidence="10 13" id="KW-0408">Iron</keyword>
<keyword evidence="8" id="KW-0492">Microsome</keyword>
<dbReference type="InterPro" id="IPR001128">
    <property type="entry name" value="Cyt_P450"/>
</dbReference>
<proteinExistence type="inferred from homology"/>
<keyword evidence="11 14" id="KW-0503">Monooxygenase</keyword>
<evidence type="ECO:0000256" key="8">
    <source>
        <dbReference type="ARBA" id="ARBA00022848"/>
    </source>
</evidence>
<dbReference type="GO" id="GO:0004497">
    <property type="term" value="F:monooxygenase activity"/>
    <property type="evidence" value="ECO:0007669"/>
    <property type="project" value="UniProtKB-KW"/>
</dbReference>
<dbReference type="PRINTS" id="PR00385">
    <property type="entry name" value="P450"/>
</dbReference>
<name>A0A9P0M5Y4_ACAOB</name>
<evidence type="ECO:0000256" key="10">
    <source>
        <dbReference type="ARBA" id="ARBA00023004"/>
    </source>
</evidence>
<evidence type="ECO:0000313" key="15">
    <source>
        <dbReference type="EMBL" id="CAH2005630.1"/>
    </source>
</evidence>
<evidence type="ECO:0000256" key="14">
    <source>
        <dbReference type="RuleBase" id="RU000461"/>
    </source>
</evidence>
<dbReference type="Proteomes" id="UP001152888">
    <property type="component" value="Unassembled WGS sequence"/>
</dbReference>
<keyword evidence="9 14" id="KW-0560">Oxidoreductase</keyword>
<dbReference type="GO" id="GO:0005506">
    <property type="term" value="F:iron ion binding"/>
    <property type="evidence" value="ECO:0007669"/>
    <property type="project" value="InterPro"/>
</dbReference>
<reference evidence="15" key="1">
    <citation type="submission" date="2022-03" db="EMBL/GenBank/DDBJ databases">
        <authorList>
            <person name="Sayadi A."/>
        </authorList>
    </citation>
    <scope>NUCLEOTIDE SEQUENCE</scope>
</reference>
<dbReference type="CDD" id="cd11056">
    <property type="entry name" value="CYP6-like"/>
    <property type="match status" value="1"/>
</dbReference>
<gene>
    <name evidence="15" type="ORF">ACAOBT_LOCUS28650</name>
</gene>
<evidence type="ECO:0000256" key="2">
    <source>
        <dbReference type="ARBA" id="ARBA00004174"/>
    </source>
</evidence>
<dbReference type="InterPro" id="IPR017972">
    <property type="entry name" value="Cyt_P450_CS"/>
</dbReference>
<dbReference type="GO" id="GO:0016705">
    <property type="term" value="F:oxidoreductase activity, acting on paired donors, with incorporation or reduction of molecular oxygen"/>
    <property type="evidence" value="ECO:0007669"/>
    <property type="project" value="InterPro"/>
</dbReference>
<evidence type="ECO:0000256" key="12">
    <source>
        <dbReference type="ARBA" id="ARBA00023136"/>
    </source>
</evidence>
<comment type="cofactor">
    <cofactor evidence="1 13">
        <name>heme</name>
        <dbReference type="ChEBI" id="CHEBI:30413"/>
    </cofactor>
</comment>
<dbReference type="InterPro" id="IPR050476">
    <property type="entry name" value="Insect_CytP450_Detox"/>
</dbReference>
<dbReference type="Gene3D" id="1.10.630.10">
    <property type="entry name" value="Cytochrome P450"/>
    <property type="match status" value="1"/>
</dbReference>
<protein>
    <recommendedName>
        <fullName evidence="17">Cytochrome P450</fullName>
    </recommendedName>
</protein>
<evidence type="ECO:0000256" key="1">
    <source>
        <dbReference type="ARBA" id="ARBA00001971"/>
    </source>
</evidence>
<dbReference type="GO" id="GO:0020037">
    <property type="term" value="F:heme binding"/>
    <property type="evidence" value="ECO:0007669"/>
    <property type="project" value="InterPro"/>
</dbReference>
<dbReference type="InterPro" id="IPR036396">
    <property type="entry name" value="Cyt_P450_sf"/>
</dbReference>
<comment type="subcellular location">
    <subcellularLocation>
        <location evidence="3">Endoplasmic reticulum membrane</location>
        <topology evidence="3">Peripheral membrane protein</topology>
    </subcellularLocation>
    <subcellularLocation>
        <location evidence="2">Microsome membrane</location>
        <topology evidence="2">Peripheral membrane protein</topology>
    </subcellularLocation>
</comment>
<comment type="caution">
    <text evidence="15">The sequence shown here is derived from an EMBL/GenBank/DDBJ whole genome shotgun (WGS) entry which is preliminary data.</text>
</comment>
<dbReference type="FunFam" id="1.10.630.10:FF:000042">
    <property type="entry name" value="Cytochrome P450"/>
    <property type="match status" value="1"/>
</dbReference>
<dbReference type="SUPFAM" id="SSF48264">
    <property type="entry name" value="Cytochrome P450"/>
    <property type="match status" value="1"/>
</dbReference>
<dbReference type="PANTHER" id="PTHR24292">
    <property type="entry name" value="CYTOCHROME P450"/>
    <property type="match status" value="1"/>
</dbReference>
<accession>A0A9P0M5Y4</accession>
<dbReference type="PRINTS" id="PR00463">
    <property type="entry name" value="EP450I"/>
</dbReference>
<evidence type="ECO:0000256" key="3">
    <source>
        <dbReference type="ARBA" id="ARBA00004406"/>
    </source>
</evidence>
<feature type="binding site" description="axial binding residue" evidence="13">
    <location>
        <position position="455"/>
    </location>
    <ligand>
        <name>heme</name>
        <dbReference type="ChEBI" id="CHEBI:30413"/>
    </ligand>
    <ligandPart>
        <name>Fe</name>
        <dbReference type="ChEBI" id="CHEBI:18248"/>
    </ligandPart>
</feature>
<evidence type="ECO:0008006" key="17">
    <source>
        <dbReference type="Google" id="ProtNLM"/>
    </source>
</evidence>
<keyword evidence="12" id="KW-0472">Membrane</keyword>
<keyword evidence="7" id="KW-0256">Endoplasmic reticulum</keyword>
<evidence type="ECO:0000256" key="13">
    <source>
        <dbReference type="PIRSR" id="PIRSR602401-1"/>
    </source>
</evidence>
<dbReference type="OrthoDB" id="2789670at2759"/>
<comment type="similarity">
    <text evidence="4 14">Belongs to the cytochrome P450 family.</text>
</comment>
<evidence type="ECO:0000256" key="11">
    <source>
        <dbReference type="ARBA" id="ARBA00023033"/>
    </source>
</evidence>
<sequence>MKTLLLVCSVPLLLYAFIKLWLKWRRTYWQRKGLPVIELPVDEQNVNSAVQIMKKYRIAKERGLKHIGTYGHFSKPTYLPIDLEIMRHIAVKDFAYFQNHGVYVNERDDPISASLFHLEDERWRSMRVKLTATFTSGKMKMMFPIVVKCANQLKDVLDEHARIGDPIDIKEILARFTTDVIGECAFGIECNCIKDPNTEFRKYGKKQFDFSTWPRVMRGMMMAALPHNILRFLRFKFIEADVETFFKDLVKDMVEYRETSQKRRNDFLQLLIELKNTGKVSEDEGTQGGEIHKAGDMEHITMDQITAQCLIFFNAGFETSSSTMTFALYELAMNEEYQDKLRDEINTVLKKHGGQLTYEAVLEMEYLEMVLNETLRKHPPLANSMRVCAKDYKVPGTDFILEAGTNVVFTIQPIHMDPEYYPDPEKFNPENFSEENKAKRPPFTFMPFGEGPRMCIGLRFGKMQSKIGLITILSQYKVALNKKTLYPLVYCRRSPILSVSGGVWLDLTKIN</sequence>
<dbReference type="InterPro" id="IPR002401">
    <property type="entry name" value="Cyt_P450_E_grp-I"/>
</dbReference>
<keyword evidence="16" id="KW-1185">Reference proteome</keyword>
<evidence type="ECO:0000256" key="6">
    <source>
        <dbReference type="ARBA" id="ARBA00022723"/>
    </source>
</evidence>
<organism evidence="15 16">
    <name type="scientific">Acanthoscelides obtectus</name>
    <name type="common">Bean weevil</name>
    <name type="synonym">Bruchus obtectus</name>
    <dbReference type="NCBI Taxonomy" id="200917"/>
    <lineage>
        <taxon>Eukaryota</taxon>
        <taxon>Metazoa</taxon>
        <taxon>Ecdysozoa</taxon>
        <taxon>Arthropoda</taxon>
        <taxon>Hexapoda</taxon>
        <taxon>Insecta</taxon>
        <taxon>Pterygota</taxon>
        <taxon>Neoptera</taxon>
        <taxon>Endopterygota</taxon>
        <taxon>Coleoptera</taxon>
        <taxon>Polyphaga</taxon>
        <taxon>Cucujiformia</taxon>
        <taxon>Chrysomeloidea</taxon>
        <taxon>Chrysomelidae</taxon>
        <taxon>Bruchinae</taxon>
        <taxon>Bruchini</taxon>
        <taxon>Acanthoscelides</taxon>
    </lineage>
</organism>
<evidence type="ECO:0000256" key="5">
    <source>
        <dbReference type="ARBA" id="ARBA00022617"/>
    </source>
</evidence>
<keyword evidence="5 13" id="KW-0349">Heme</keyword>
<evidence type="ECO:0000256" key="9">
    <source>
        <dbReference type="ARBA" id="ARBA00023002"/>
    </source>
</evidence>
<dbReference type="PANTHER" id="PTHR24292:SF100">
    <property type="entry name" value="CYTOCHROME P450 6A16, ISOFORM B-RELATED"/>
    <property type="match status" value="1"/>
</dbReference>
<evidence type="ECO:0000256" key="4">
    <source>
        <dbReference type="ARBA" id="ARBA00010617"/>
    </source>
</evidence>
<dbReference type="Pfam" id="PF00067">
    <property type="entry name" value="p450"/>
    <property type="match status" value="1"/>
</dbReference>
<dbReference type="EMBL" id="CAKOFQ010007649">
    <property type="protein sequence ID" value="CAH2005630.1"/>
    <property type="molecule type" value="Genomic_DNA"/>
</dbReference>
<dbReference type="AlphaFoldDB" id="A0A9P0M5Y4"/>